<name>A0A7W9Q375_9ACTN</name>
<keyword evidence="2" id="KW-1185">Reference proteome</keyword>
<evidence type="ECO:0000313" key="2">
    <source>
        <dbReference type="Proteomes" id="UP000585836"/>
    </source>
</evidence>
<accession>A0A7W9Q375</accession>
<dbReference type="AlphaFoldDB" id="A0A7W9Q375"/>
<organism evidence="1 2">
    <name type="scientific">Streptomyces echinatus</name>
    <dbReference type="NCBI Taxonomy" id="67293"/>
    <lineage>
        <taxon>Bacteria</taxon>
        <taxon>Bacillati</taxon>
        <taxon>Actinomycetota</taxon>
        <taxon>Actinomycetes</taxon>
        <taxon>Kitasatosporales</taxon>
        <taxon>Streptomycetaceae</taxon>
        <taxon>Streptomyces</taxon>
    </lineage>
</organism>
<dbReference type="EMBL" id="JACHJK010000031">
    <property type="protein sequence ID" value="MBB5932735.1"/>
    <property type="molecule type" value="Genomic_DNA"/>
</dbReference>
<reference evidence="1 2" key="1">
    <citation type="submission" date="2020-08" db="EMBL/GenBank/DDBJ databases">
        <title>Genomic Encyclopedia of Type Strains, Phase III (KMG-III): the genomes of soil and plant-associated and newly described type strains.</title>
        <authorList>
            <person name="Whitman W."/>
        </authorList>
    </citation>
    <scope>NUCLEOTIDE SEQUENCE [LARGE SCALE GENOMIC DNA]</scope>
    <source>
        <strain evidence="1 2">CECT 3313</strain>
    </source>
</reference>
<dbReference type="Proteomes" id="UP000585836">
    <property type="component" value="Unassembled WGS sequence"/>
</dbReference>
<evidence type="ECO:0000313" key="1">
    <source>
        <dbReference type="EMBL" id="MBB5932735.1"/>
    </source>
</evidence>
<dbReference type="RefSeq" id="WP_184975587.1">
    <property type="nucleotide sequence ID" value="NZ_BAAAWF010000079.1"/>
</dbReference>
<gene>
    <name evidence="1" type="ORF">FHS34_008255</name>
</gene>
<protein>
    <submittedName>
        <fullName evidence="1">Uncharacterized protein</fullName>
    </submittedName>
</protein>
<sequence>MIHIVLRNLFRALRQERAIFRDPTRGPVFPGITMLPPSVPSDQLGGLLEGARTAVERFFIALVAVHALPGSTIRRLQLAWLDLSPAP</sequence>
<proteinExistence type="predicted"/>
<comment type="caution">
    <text evidence="1">The sequence shown here is derived from an EMBL/GenBank/DDBJ whole genome shotgun (WGS) entry which is preliminary data.</text>
</comment>